<protein>
    <submittedName>
        <fullName evidence="6">Bifunctional metallophosphatase/5'-nucleotidase</fullName>
    </submittedName>
</protein>
<evidence type="ECO:0000256" key="3">
    <source>
        <dbReference type="RuleBase" id="RU362119"/>
    </source>
</evidence>
<dbReference type="GO" id="GO:0000166">
    <property type="term" value="F:nucleotide binding"/>
    <property type="evidence" value="ECO:0007669"/>
    <property type="project" value="UniProtKB-KW"/>
</dbReference>
<keyword evidence="3" id="KW-0547">Nucleotide-binding</keyword>
<accession>A0A2W5NI51</accession>
<dbReference type="InterPro" id="IPR008334">
    <property type="entry name" value="5'-Nucleotdase_C"/>
</dbReference>
<keyword evidence="3" id="KW-0378">Hydrolase</keyword>
<feature type="chain" id="PRO_5015798857" evidence="3">
    <location>
        <begin position="19"/>
        <end position="586"/>
    </location>
</feature>
<dbReference type="AlphaFoldDB" id="A0A2W5NI51"/>
<evidence type="ECO:0000256" key="2">
    <source>
        <dbReference type="ARBA" id="ARBA00022729"/>
    </source>
</evidence>
<evidence type="ECO:0000259" key="5">
    <source>
        <dbReference type="Pfam" id="PF02872"/>
    </source>
</evidence>
<dbReference type="SUPFAM" id="SSF56300">
    <property type="entry name" value="Metallo-dependent phosphatases"/>
    <property type="match status" value="1"/>
</dbReference>
<dbReference type="Proteomes" id="UP000249082">
    <property type="component" value="Unassembled WGS sequence"/>
</dbReference>
<dbReference type="GO" id="GO:0030288">
    <property type="term" value="C:outer membrane-bounded periplasmic space"/>
    <property type="evidence" value="ECO:0007669"/>
    <property type="project" value="TreeGrafter"/>
</dbReference>
<dbReference type="GO" id="GO:0008768">
    <property type="term" value="F:UDP-sugar diphosphatase activity"/>
    <property type="evidence" value="ECO:0007669"/>
    <property type="project" value="TreeGrafter"/>
</dbReference>
<organism evidence="6 7">
    <name type="scientific">Novosphingobium pentaromativorans</name>
    <dbReference type="NCBI Taxonomy" id="205844"/>
    <lineage>
        <taxon>Bacteria</taxon>
        <taxon>Pseudomonadati</taxon>
        <taxon>Pseudomonadota</taxon>
        <taxon>Alphaproteobacteria</taxon>
        <taxon>Sphingomonadales</taxon>
        <taxon>Sphingomonadaceae</taxon>
        <taxon>Novosphingobium</taxon>
    </lineage>
</organism>
<dbReference type="GO" id="GO:0046872">
    <property type="term" value="F:metal ion binding"/>
    <property type="evidence" value="ECO:0007669"/>
    <property type="project" value="InterPro"/>
</dbReference>
<dbReference type="InterPro" id="IPR006146">
    <property type="entry name" value="5'-Nucleotdase_CS"/>
</dbReference>
<dbReference type="GO" id="GO:0009166">
    <property type="term" value="P:nucleotide catabolic process"/>
    <property type="evidence" value="ECO:0007669"/>
    <property type="project" value="InterPro"/>
</dbReference>
<dbReference type="GO" id="GO:0008253">
    <property type="term" value="F:5'-nucleotidase activity"/>
    <property type="evidence" value="ECO:0007669"/>
    <property type="project" value="TreeGrafter"/>
</dbReference>
<dbReference type="InterPro" id="IPR004843">
    <property type="entry name" value="Calcineurin-like_PHP"/>
</dbReference>
<feature type="signal peptide" evidence="3">
    <location>
        <begin position="1"/>
        <end position="18"/>
    </location>
</feature>
<feature type="domain" description="5'-Nucleotidase C-terminal" evidence="5">
    <location>
        <begin position="404"/>
        <end position="547"/>
    </location>
</feature>
<evidence type="ECO:0000256" key="1">
    <source>
        <dbReference type="ARBA" id="ARBA00006654"/>
    </source>
</evidence>
<dbReference type="PROSITE" id="PS00785">
    <property type="entry name" value="5_NUCLEOTIDASE_1"/>
    <property type="match status" value="1"/>
</dbReference>
<gene>
    <name evidence="6" type="ORF">DI555_18635</name>
</gene>
<dbReference type="Gene3D" id="3.60.21.10">
    <property type="match status" value="1"/>
</dbReference>
<sequence length="586" mass="61495">MTLPLHRGLPLLSTSLLAALLAGCATTPISQQASAPIEVGVIAINDFHGALEPPSQSVETPDGHGGEVAVPAGGGAWLASAVDSLKARHANNVVVAAGDLTSASQLASSLYLDEPAVGVMNRVGVEFNAVGNHEFDRGWQELRRLQNGGCEKNTRGQPCQLEAFKGARYKYLAASTTLADGTPLFPGTGLKTFGTGKDRITIGFVGLSLSSVPTLVAPDRVAGLKFADEAETINRAVPQLKAAGADAVVVLIHQGLRTNGAADPNGCDQAVGDIQPILARLNPGVDVVVSGHTHWAYVCNYTENPQAGPILLTSAGVYGKLVTDITLRFDPATHRLLGKQASNLIVQSPAYRSAKGEVPNQPAFPQFQPRADVAAYVQRYKDASLHLVARPVGKLSGPAGKVEEKGVGKGGELGNLIADSQLAASRKAGAEIAFLNPYGIRTSLIPAADGTVTFGQIYAVEPFNNEIVTMSLTGAQIRTTLEQGLDDSGDKQMLAPSEGMRVAFDMRRPSGARITAITLGGKPLDPARTYRVSVVNFLAEGGDGFSGFIQGTDRVHGAIDLDAMEDWLGAVPVRQVPQEDRTPETR</sequence>
<dbReference type="PANTHER" id="PTHR11575:SF24">
    <property type="entry name" value="5'-NUCLEOTIDASE"/>
    <property type="match status" value="1"/>
</dbReference>
<proteinExistence type="inferred from homology"/>
<keyword evidence="2 3" id="KW-0732">Signal</keyword>
<dbReference type="PROSITE" id="PS51257">
    <property type="entry name" value="PROKAR_LIPOPROTEIN"/>
    <property type="match status" value="1"/>
</dbReference>
<evidence type="ECO:0000313" key="6">
    <source>
        <dbReference type="EMBL" id="PZQ52734.1"/>
    </source>
</evidence>
<dbReference type="InterPro" id="IPR006179">
    <property type="entry name" value="5_nucleotidase/apyrase"/>
</dbReference>
<name>A0A2W5NI51_9SPHN</name>
<dbReference type="Pfam" id="PF00149">
    <property type="entry name" value="Metallophos"/>
    <property type="match status" value="1"/>
</dbReference>
<evidence type="ECO:0000313" key="7">
    <source>
        <dbReference type="Proteomes" id="UP000249082"/>
    </source>
</evidence>
<dbReference type="SUPFAM" id="SSF55816">
    <property type="entry name" value="5'-nucleotidase (syn. UDP-sugar hydrolase), C-terminal domain"/>
    <property type="match status" value="1"/>
</dbReference>
<comment type="caution">
    <text evidence="6">The sequence shown here is derived from an EMBL/GenBank/DDBJ whole genome shotgun (WGS) entry which is preliminary data.</text>
</comment>
<dbReference type="EMBL" id="QFPX01000020">
    <property type="protein sequence ID" value="PZQ52734.1"/>
    <property type="molecule type" value="Genomic_DNA"/>
</dbReference>
<dbReference type="PRINTS" id="PR01607">
    <property type="entry name" value="APYRASEFAMLY"/>
</dbReference>
<feature type="domain" description="Calcineurin-like phosphoesterase" evidence="4">
    <location>
        <begin position="42"/>
        <end position="295"/>
    </location>
</feature>
<dbReference type="Gene3D" id="3.90.780.10">
    <property type="entry name" value="5'-Nucleotidase, C-terminal domain"/>
    <property type="match status" value="1"/>
</dbReference>
<dbReference type="InterPro" id="IPR029052">
    <property type="entry name" value="Metallo-depent_PP-like"/>
</dbReference>
<dbReference type="Pfam" id="PF02872">
    <property type="entry name" value="5_nucleotid_C"/>
    <property type="match status" value="1"/>
</dbReference>
<evidence type="ECO:0000259" key="4">
    <source>
        <dbReference type="Pfam" id="PF00149"/>
    </source>
</evidence>
<dbReference type="InterPro" id="IPR036907">
    <property type="entry name" value="5'-Nucleotdase_C_sf"/>
</dbReference>
<comment type="similarity">
    <text evidence="1 3">Belongs to the 5'-nucleotidase family.</text>
</comment>
<dbReference type="PANTHER" id="PTHR11575">
    <property type="entry name" value="5'-NUCLEOTIDASE-RELATED"/>
    <property type="match status" value="1"/>
</dbReference>
<reference evidence="6 7" key="1">
    <citation type="submission" date="2017-08" db="EMBL/GenBank/DDBJ databases">
        <title>Infants hospitalized years apart are colonized by the same room-sourced microbial strains.</title>
        <authorList>
            <person name="Brooks B."/>
            <person name="Olm M.R."/>
            <person name="Firek B.A."/>
            <person name="Baker R."/>
            <person name="Thomas B.C."/>
            <person name="Morowitz M.J."/>
            <person name="Banfield J.F."/>
        </authorList>
    </citation>
    <scope>NUCLEOTIDE SEQUENCE [LARGE SCALE GENOMIC DNA]</scope>
    <source>
        <strain evidence="6">S2_005_002_R2_33</strain>
    </source>
</reference>